<proteinExistence type="predicted"/>
<feature type="region of interest" description="Disordered" evidence="1">
    <location>
        <begin position="138"/>
        <end position="166"/>
    </location>
</feature>
<dbReference type="AlphaFoldDB" id="A0A2W4WCZ6"/>
<dbReference type="NCBIfam" id="TIGR04376">
    <property type="entry name" value="TIGR04376 family protein"/>
    <property type="match status" value="1"/>
</dbReference>
<protein>
    <submittedName>
        <fullName evidence="2">TIGR04376 family protein</fullName>
    </submittedName>
</protein>
<sequence>MGLFEDLSKFLETRLDEFLKANPHLELFGLEDQLRGQEQDAIKLLGDLKRREQQLQDSILATAQDIQRWHDRIQNAQAANRLDLVKAAQEREAALLRQGNQYWGQMKGVKDQIDQTRNLQKEIHDRRRELKAKIAETEAERTAQRTTSWDTGWAKPPFGSVGKDSLDPLEKSFQQWETEQELEELKRSMGR</sequence>
<reference evidence="2 3" key="2">
    <citation type="submission" date="2018-06" db="EMBL/GenBank/DDBJ databases">
        <title>Metagenomic assembly of (sub)arctic Cyanobacteria and their associated microbiome from non-axenic cultures.</title>
        <authorList>
            <person name="Baurain D."/>
        </authorList>
    </citation>
    <scope>NUCLEOTIDE SEQUENCE [LARGE SCALE GENOMIC DNA]</scope>
    <source>
        <strain evidence="2">ULC041bin1</strain>
    </source>
</reference>
<organism evidence="2 3">
    <name type="scientific">Shackletoniella antarctica</name>
    <dbReference type="NCBI Taxonomy" id="268115"/>
    <lineage>
        <taxon>Bacteria</taxon>
        <taxon>Bacillati</taxon>
        <taxon>Cyanobacteriota</taxon>
        <taxon>Cyanophyceae</taxon>
        <taxon>Oculatellales</taxon>
        <taxon>Oculatellaceae</taxon>
        <taxon>Shackletoniella</taxon>
    </lineage>
</organism>
<dbReference type="EMBL" id="QBMN01000038">
    <property type="protein sequence ID" value="PZO42904.1"/>
    <property type="molecule type" value="Genomic_DNA"/>
</dbReference>
<comment type="caution">
    <text evidence="2">The sequence shown here is derived from an EMBL/GenBank/DDBJ whole genome shotgun (WGS) entry which is preliminary data.</text>
</comment>
<accession>A0A2W4WCZ6</accession>
<reference evidence="3" key="1">
    <citation type="submission" date="2018-04" db="EMBL/GenBank/DDBJ databases">
        <authorList>
            <person name="Cornet L."/>
        </authorList>
    </citation>
    <scope>NUCLEOTIDE SEQUENCE [LARGE SCALE GENOMIC DNA]</scope>
</reference>
<evidence type="ECO:0000313" key="2">
    <source>
        <dbReference type="EMBL" id="PZO42904.1"/>
    </source>
</evidence>
<dbReference type="Proteomes" id="UP000249081">
    <property type="component" value="Unassembled WGS sequence"/>
</dbReference>
<name>A0A2W4WCZ6_9CYAN</name>
<gene>
    <name evidence="2" type="ORF">DCF17_07350</name>
</gene>
<evidence type="ECO:0000256" key="1">
    <source>
        <dbReference type="SAM" id="MobiDB-lite"/>
    </source>
</evidence>
<evidence type="ECO:0000313" key="3">
    <source>
        <dbReference type="Proteomes" id="UP000249081"/>
    </source>
</evidence>
<dbReference type="InterPro" id="IPR030816">
    <property type="entry name" value="CHP04376"/>
</dbReference>